<gene>
    <name evidence="1" type="ORF">MNBD_GAMMA14-22</name>
</gene>
<evidence type="ECO:0008006" key="2">
    <source>
        <dbReference type="Google" id="ProtNLM"/>
    </source>
</evidence>
<dbReference type="AlphaFoldDB" id="A0A3B0YI00"/>
<sequence length="63" mass="7101">MAVSSTQLVEVLERRGIAYSSDLQSDLHISQATVSRLLKAAGRRIYRLGKGRNTRYSLLHPLF</sequence>
<dbReference type="EMBL" id="UOFM01000114">
    <property type="protein sequence ID" value="VAW74922.1"/>
    <property type="molecule type" value="Genomic_DNA"/>
</dbReference>
<organism evidence="1">
    <name type="scientific">hydrothermal vent metagenome</name>
    <dbReference type="NCBI Taxonomy" id="652676"/>
    <lineage>
        <taxon>unclassified sequences</taxon>
        <taxon>metagenomes</taxon>
        <taxon>ecological metagenomes</taxon>
    </lineage>
</organism>
<proteinExistence type="predicted"/>
<feature type="non-terminal residue" evidence="1">
    <location>
        <position position="63"/>
    </location>
</feature>
<protein>
    <recommendedName>
        <fullName evidence="2">Helix-turn-helix type 11 domain-containing protein</fullName>
    </recommendedName>
</protein>
<name>A0A3B0YI00_9ZZZZ</name>
<reference evidence="1" key="1">
    <citation type="submission" date="2018-06" db="EMBL/GenBank/DDBJ databases">
        <authorList>
            <person name="Zhirakovskaya E."/>
        </authorList>
    </citation>
    <scope>NUCLEOTIDE SEQUENCE</scope>
</reference>
<evidence type="ECO:0000313" key="1">
    <source>
        <dbReference type="EMBL" id="VAW74922.1"/>
    </source>
</evidence>
<accession>A0A3B0YI00</accession>